<feature type="chain" id="PRO_5045584715" evidence="1">
    <location>
        <begin position="24"/>
        <end position="229"/>
    </location>
</feature>
<gene>
    <name evidence="2" type="ORF">QS795_009250</name>
</gene>
<protein>
    <submittedName>
        <fullName evidence="2">Uncharacterized protein</fullName>
    </submittedName>
</protein>
<dbReference type="PROSITE" id="PS51257">
    <property type="entry name" value="PROKAR_LIPOPROTEIN"/>
    <property type="match status" value="1"/>
</dbReference>
<organism evidence="2 3">
    <name type="scientific">Providencia zhijiangensis</name>
    <dbReference type="NCBI Taxonomy" id="3053982"/>
    <lineage>
        <taxon>Bacteria</taxon>
        <taxon>Pseudomonadati</taxon>
        <taxon>Pseudomonadota</taxon>
        <taxon>Gammaproteobacteria</taxon>
        <taxon>Enterobacterales</taxon>
        <taxon>Morganellaceae</taxon>
        <taxon>Providencia</taxon>
    </lineage>
</organism>
<name>A0ABZ0MX52_9GAMM</name>
<evidence type="ECO:0000313" key="3">
    <source>
        <dbReference type="Proteomes" id="UP001302443"/>
    </source>
</evidence>
<feature type="signal peptide" evidence="1">
    <location>
        <begin position="1"/>
        <end position="23"/>
    </location>
</feature>
<dbReference type="Proteomes" id="UP001302443">
    <property type="component" value="Chromosome"/>
</dbReference>
<accession>A0ABZ0MX52</accession>
<dbReference type="RefSeq" id="WP_286271253.1">
    <property type="nucleotide sequence ID" value="NZ_CP135990.1"/>
</dbReference>
<reference evidence="2 3" key="1">
    <citation type="submission" date="2023-09" db="EMBL/GenBank/DDBJ databases">
        <title>Genomic Revisitation and Reclassification of the Genus Providencia.</title>
        <authorList>
            <person name="Dong X."/>
        </authorList>
    </citation>
    <scope>NUCLEOTIDE SEQUENCE [LARGE SCALE GENOMIC DNA]</scope>
    <source>
        <strain evidence="2 3">D4759</strain>
    </source>
</reference>
<sequence>MKFINLKIILLTASLLVVNSAISASCALSEMKGFNISGDNLCLDKINYPAVMAAKSKLDINSFALINDKMVLFTSKSLTGTALMLGTPDGIMKIVGEIPGNDLKENINDIRSVSFYSGDNSIYFMTSAWATSGAIHKINWDKVINALNNIPVTSDDIEFITDGNSLYVINEGKYSGYLITNKHKYKDGGGSYDTYVLVSPEGKPMKEISEHAEGVNEFLSSSGTMERLR</sequence>
<dbReference type="EMBL" id="CP135990">
    <property type="protein sequence ID" value="WPA90684.1"/>
    <property type="molecule type" value="Genomic_DNA"/>
</dbReference>
<proteinExistence type="predicted"/>
<keyword evidence="1" id="KW-0732">Signal</keyword>
<evidence type="ECO:0000256" key="1">
    <source>
        <dbReference type="SAM" id="SignalP"/>
    </source>
</evidence>
<keyword evidence="3" id="KW-1185">Reference proteome</keyword>
<evidence type="ECO:0000313" key="2">
    <source>
        <dbReference type="EMBL" id="WPA90684.1"/>
    </source>
</evidence>